<dbReference type="VEuPathDB" id="PlasmoDB:PKNOH_S08484700"/>
<comment type="caution">
    <text evidence="5">The sequence shown here is derived from an EMBL/GenBank/DDBJ whole genome shotgun (WGS) entry which is preliminary data.</text>
</comment>
<evidence type="ECO:0000313" key="6">
    <source>
        <dbReference type="Proteomes" id="UP000195012"/>
    </source>
</evidence>
<dbReference type="SUPFAM" id="SSF53067">
    <property type="entry name" value="Actin-like ATPase domain"/>
    <property type="match status" value="1"/>
</dbReference>
<dbReference type="GO" id="GO:0015937">
    <property type="term" value="P:coenzyme A biosynthetic process"/>
    <property type="evidence" value="ECO:0007669"/>
    <property type="project" value="UniProtKB-KW"/>
</dbReference>
<keyword evidence="5" id="KW-0808">Transferase</keyword>
<dbReference type="Pfam" id="PF03630">
    <property type="entry name" value="Fumble"/>
    <property type="match status" value="2"/>
</dbReference>
<organism evidence="5 6">
    <name type="scientific">Plasmodium knowlesi</name>
    <dbReference type="NCBI Taxonomy" id="5850"/>
    <lineage>
        <taxon>Eukaryota</taxon>
        <taxon>Sar</taxon>
        <taxon>Alveolata</taxon>
        <taxon>Apicomplexa</taxon>
        <taxon>Aconoidasida</taxon>
        <taxon>Haemosporida</taxon>
        <taxon>Plasmodiidae</taxon>
        <taxon>Plasmodium</taxon>
        <taxon>Plasmodium (Plasmodium)</taxon>
    </lineage>
</organism>
<sequence length="677" mass="77207">MGNTLGVECSYNQVGVTSILVKEKIKNNQEWTMNDVDARRGIFYLSEDTQAQVGTKEEIISHRKDHNFISDEGSQWKSEPSTPNGQYLQMQKDIYAYLLTIKHLIVGHLHLVVLCQDREKNEHLQIVPSKMGTHMEEPFNAYRHFLKDQSGVAQNKRNNQLLDDQIAQIYFFTIKISSLDEALSKCSQNTISKTVINFTGKRSGYLRNKFSKLKKINKLSYHEEVKCINRAIVFLTKYCPNSLYKFVREENTHVENRKKEEEEEEENKNGLREKYLSEMGEGHDVYPYLLVSVKRGITYHLINANNVVTRVGSCFISYKSVIGLFFLITGKHSSIERIFQLAKRGNRKTFDMSVGDIYGTSYGNAGLSSDLTASFFGNAQHIVDAKGLFARPTVQRDALGWGTDCDSFDSHSDDDCDGDYCADDPQETPHCAGGNRAQKIRTVVRNPLFHSHSDTDVPHEGGLTKRNIKNRRQKNILMVSRKCQSDLEVDPNLYSDGGFHGGRETTERLLFGGKISRKNGRKKKKSSKCYEHVRGEILNCRNDCVEGNAGEINQSDLNSKNGNDYQHVQANVLGEEELDEEEEPNKYECDLSRSLLSIVIFNAVQQAYIHSQLYNVKNVFFSGYLLDHSTCVGLLKVILNFMYHNIQQLHFCTFSSYMSSFGSALQCLRWDETIPFC</sequence>
<keyword evidence="3" id="KW-0173">Coenzyme A biosynthesis</keyword>
<dbReference type="VEuPathDB" id="PlasmoDB:PKNH_0424100"/>
<gene>
    <name evidence="5" type="ORF">PKNOH_S08484700</name>
</gene>
<name>A0A1Y3DRB8_PLAKN</name>
<dbReference type="eggNOG" id="KOG2201">
    <property type="taxonomic scope" value="Eukaryota"/>
</dbReference>
<dbReference type="GO" id="GO:0005524">
    <property type="term" value="F:ATP binding"/>
    <property type="evidence" value="ECO:0007669"/>
    <property type="project" value="UniProtKB-KW"/>
</dbReference>
<accession>A0A1Y3DRB8</accession>
<dbReference type="GO" id="GO:0005829">
    <property type="term" value="C:cytosol"/>
    <property type="evidence" value="ECO:0007669"/>
    <property type="project" value="TreeGrafter"/>
</dbReference>
<dbReference type="GO" id="GO:0005634">
    <property type="term" value="C:nucleus"/>
    <property type="evidence" value="ECO:0007669"/>
    <property type="project" value="TreeGrafter"/>
</dbReference>
<evidence type="ECO:0000313" key="5">
    <source>
        <dbReference type="EMBL" id="OTN66779.1"/>
    </source>
</evidence>
<keyword evidence="1" id="KW-0547">Nucleotide-binding</keyword>
<evidence type="ECO:0000256" key="3">
    <source>
        <dbReference type="ARBA" id="ARBA00022993"/>
    </source>
</evidence>
<dbReference type="AlphaFoldDB" id="A0A1Y3DRB8"/>
<keyword evidence="2" id="KW-0067">ATP-binding</keyword>
<keyword evidence="5" id="KW-0418">Kinase</keyword>
<evidence type="ECO:0000256" key="4">
    <source>
        <dbReference type="SAM" id="Coils"/>
    </source>
</evidence>
<dbReference type="Proteomes" id="UP000195012">
    <property type="component" value="Unassembled WGS sequence"/>
</dbReference>
<keyword evidence="4" id="KW-0175">Coiled coil</keyword>
<dbReference type="InterPro" id="IPR043129">
    <property type="entry name" value="ATPase_NBD"/>
</dbReference>
<reference evidence="5 6" key="1">
    <citation type="submission" date="2017-05" db="EMBL/GenBank/DDBJ databases">
        <title>PacBio assembly of a Plasmodium knowlesi genome sequence with Hi-C correction and manual annotation of the SICAvar gene family.</title>
        <authorList>
            <person name="Lapp S.A."/>
            <person name="Geraldo J.A."/>
            <person name="Chien J.-T."/>
            <person name="Ay F."/>
            <person name="Pakala S.B."/>
            <person name="Batugedara G."/>
            <person name="Humphrey J.C."/>
            <person name="Debarry J.D."/>
            <person name="Le Roch K.G."/>
            <person name="Galinski M.R."/>
            <person name="Kissinger J.C."/>
        </authorList>
    </citation>
    <scope>NUCLEOTIDE SEQUENCE [LARGE SCALE GENOMIC DNA]</scope>
    <source>
        <strain evidence="6">Malayan Strain Pk1 (A+)</strain>
    </source>
</reference>
<dbReference type="GO" id="GO:0004594">
    <property type="term" value="F:pantothenate kinase activity"/>
    <property type="evidence" value="ECO:0007669"/>
    <property type="project" value="TreeGrafter"/>
</dbReference>
<dbReference type="PANTHER" id="PTHR12280">
    <property type="entry name" value="PANTOTHENATE KINASE"/>
    <property type="match status" value="1"/>
</dbReference>
<dbReference type="OMA" id="FMYHNEQ"/>
<dbReference type="Gene3D" id="3.30.420.40">
    <property type="match status" value="2"/>
</dbReference>
<protein>
    <submittedName>
        <fullName evidence="5">Putative Pantothenate kinase</fullName>
    </submittedName>
</protein>
<dbReference type="VEuPathDB" id="PlasmoDB:PKA1H_040029400"/>
<feature type="coiled-coil region" evidence="4">
    <location>
        <begin position="244"/>
        <end position="274"/>
    </location>
</feature>
<dbReference type="EMBL" id="NETL01000022">
    <property type="protein sequence ID" value="OTN66779.1"/>
    <property type="molecule type" value="Genomic_DNA"/>
</dbReference>
<dbReference type="OrthoDB" id="498611at2759"/>
<dbReference type="InterPro" id="IPR004567">
    <property type="entry name" value="Type_II_PanK"/>
</dbReference>
<dbReference type="PANTHER" id="PTHR12280:SF20">
    <property type="entry name" value="4'-PHOSPHOPANTETHEINE PHOSPHATASE"/>
    <property type="match status" value="1"/>
</dbReference>
<evidence type="ECO:0000256" key="2">
    <source>
        <dbReference type="ARBA" id="ARBA00022840"/>
    </source>
</evidence>
<proteinExistence type="predicted"/>
<evidence type="ECO:0000256" key="1">
    <source>
        <dbReference type="ARBA" id="ARBA00022741"/>
    </source>
</evidence>